<organism evidence="9 10">
    <name type="scientific">Actinophytocola gossypii</name>
    <dbReference type="NCBI Taxonomy" id="2812003"/>
    <lineage>
        <taxon>Bacteria</taxon>
        <taxon>Bacillati</taxon>
        <taxon>Actinomycetota</taxon>
        <taxon>Actinomycetes</taxon>
        <taxon>Pseudonocardiales</taxon>
        <taxon>Pseudonocardiaceae</taxon>
    </lineage>
</organism>
<sequence length="359" mass="39190">MARTDSTGSTPDFDLDGQAAPLLEIDDLRVHFKTDHGVVKAVDGVSWHVDEGETLAIVGESGSGKSVSAMSILGLVPTPPATFPSGDIRLRGRSILKMPEKQQRKLRGQEIAMIFQDPLTALNPVFKVGDQIAEMIRTHQDVTKTVARRRVLDLLGEVGIPNPGVRINQYPHEFSGGMRQRAMIAMALANDPKVLLADEPTTALDVTIQAQIMALLEKLRQERNTAIVLITHDLGLVASHADRINVMYAGRIVEAGSCDDVFYRPQHAYTFGLLSSLARMDKQRQDRLLPIKGVPPSLSKVPPGCPFHPRCQFATQGCVEAVPTLETVVTDETMNGGLHRAACIHSDQVEIAYSERLAP</sequence>
<dbReference type="PROSITE" id="PS50893">
    <property type="entry name" value="ABC_TRANSPORTER_2"/>
    <property type="match status" value="1"/>
</dbReference>
<protein>
    <submittedName>
        <fullName evidence="9">ABC transporter ATP-binding protein</fullName>
    </submittedName>
</protein>
<dbReference type="PANTHER" id="PTHR43297:SF2">
    <property type="entry name" value="DIPEPTIDE TRANSPORT ATP-BINDING PROTEIN DPPD"/>
    <property type="match status" value="1"/>
</dbReference>
<keyword evidence="5" id="KW-0547">Nucleotide-binding</keyword>
<dbReference type="InterPro" id="IPR003593">
    <property type="entry name" value="AAA+_ATPase"/>
</dbReference>
<feature type="domain" description="ABC transporter" evidence="8">
    <location>
        <begin position="23"/>
        <end position="274"/>
    </location>
</feature>
<evidence type="ECO:0000256" key="5">
    <source>
        <dbReference type="ARBA" id="ARBA00022741"/>
    </source>
</evidence>
<dbReference type="SUPFAM" id="SSF52540">
    <property type="entry name" value="P-loop containing nucleoside triphosphate hydrolases"/>
    <property type="match status" value="1"/>
</dbReference>
<evidence type="ECO:0000256" key="4">
    <source>
        <dbReference type="ARBA" id="ARBA00022475"/>
    </source>
</evidence>
<comment type="similarity">
    <text evidence="2">Belongs to the ABC transporter superfamily.</text>
</comment>
<dbReference type="Gene3D" id="3.40.50.300">
    <property type="entry name" value="P-loop containing nucleotide triphosphate hydrolases"/>
    <property type="match status" value="1"/>
</dbReference>
<dbReference type="RefSeq" id="WP_260195365.1">
    <property type="nucleotide sequence ID" value="NZ_JAFFZE010000025.1"/>
</dbReference>
<evidence type="ECO:0000313" key="9">
    <source>
        <dbReference type="EMBL" id="MCT2587493.1"/>
    </source>
</evidence>
<keyword evidence="10" id="KW-1185">Reference proteome</keyword>
<dbReference type="GO" id="GO:0005524">
    <property type="term" value="F:ATP binding"/>
    <property type="evidence" value="ECO:0007669"/>
    <property type="project" value="UniProtKB-KW"/>
</dbReference>
<accession>A0ABT2JIB3</accession>
<evidence type="ECO:0000259" key="8">
    <source>
        <dbReference type="PROSITE" id="PS50893"/>
    </source>
</evidence>
<dbReference type="InterPro" id="IPR027417">
    <property type="entry name" value="P-loop_NTPase"/>
</dbReference>
<comment type="caution">
    <text evidence="9">The sequence shown here is derived from an EMBL/GenBank/DDBJ whole genome shotgun (WGS) entry which is preliminary data.</text>
</comment>
<dbReference type="InterPro" id="IPR050388">
    <property type="entry name" value="ABC_Ni/Peptide_Import"/>
</dbReference>
<dbReference type="InterPro" id="IPR013563">
    <property type="entry name" value="Oligopep_ABC_C"/>
</dbReference>
<keyword evidence="4" id="KW-1003">Cell membrane</keyword>
<dbReference type="PANTHER" id="PTHR43297">
    <property type="entry name" value="OLIGOPEPTIDE TRANSPORT ATP-BINDING PROTEIN APPD"/>
    <property type="match status" value="1"/>
</dbReference>
<dbReference type="InterPro" id="IPR017871">
    <property type="entry name" value="ABC_transporter-like_CS"/>
</dbReference>
<evidence type="ECO:0000256" key="2">
    <source>
        <dbReference type="ARBA" id="ARBA00005417"/>
    </source>
</evidence>
<evidence type="ECO:0000256" key="3">
    <source>
        <dbReference type="ARBA" id="ARBA00022448"/>
    </source>
</evidence>
<keyword evidence="7" id="KW-0472">Membrane</keyword>
<comment type="subcellular location">
    <subcellularLocation>
        <location evidence="1">Cell membrane</location>
        <topology evidence="1">Peripheral membrane protein</topology>
    </subcellularLocation>
</comment>
<evidence type="ECO:0000256" key="7">
    <source>
        <dbReference type="ARBA" id="ARBA00023136"/>
    </source>
</evidence>
<evidence type="ECO:0000256" key="6">
    <source>
        <dbReference type="ARBA" id="ARBA00022840"/>
    </source>
</evidence>
<dbReference type="Pfam" id="PF00005">
    <property type="entry name" value="ABC_tran"/>
    <property type="match status" value="1"/>
</dbReference>
<dbReference type="EMBL" id="JAFFZE010000025">
    <property type="protein sequence ID" value="MCT2587493.1"/>
    <property type="molecule type" value="Genomic_DNA"/>
</dbReference>
<reference evidence="9 10" key="1">
    <citation type="submission" date="2021-02" db="EMBL/GenBank/DDBJ databases">
        <title>Actinophytocola xerophila sp. nov., isolated from soil of cotton cropping field.</title>
        <authorList>
            <person name="Huang R."/>
            <person name="Chen X."/>
            <person name="Ge X."/>
            <person name="Liu W."/>
        </authorList>
    </citation>
    <scope>NUCLEOTIDE SEQUENCE [LARGE SCALE GENOMIC DNA]</scope>
    <source>
        <strain evidence="9 10">S1-96</strain>
    </source>
</reference>
<dbReference type="Proteomes" id="UP001156441">
    <property type="component" value="Unassembled WGS sequence"/>
</dbReference>
<dbReference type="CDD" id="cd03257">
    <property type="entry name" value="ABC_NikE_OppD_transporters"/>
    <property type="match status" value="1"/>
</dbReference>
<dbReference type="Pfam" id="PF08352">
    <property type="entry name" value="oligo_HPY"/>
    <property type="match status" value="1"/>
</dbReference>
<evidence type="ECO:0000313" key="10">
    <source>
        <dbReference type="Proteomes" id="UP001156441"/>
    </source>
</evidence>
<dbReference type="InterPro" id="IPR003439">
    <property type="entry name" value="ABC_transporter-like_ATP-bd"/>
</dbReference>
<dbReference type="PROSITE" id="PS00211">
    <property type="entry name" value="ABC_TRANSPORTER_1"/>
    <property type="match status" value="1"/>
</dbReference>
<dbReference type="SMART" id="SM00382">
    <property type="entry name" value="AAA"/>
    <property type="match status" value="1"/>
</dbReference>
<evidence type="ECO:0000256" key="1">
    <source>
        <dbReference type="ARBA" id="ARBA00004202"/>
    </source>
</evidence>
<dbReference type="NCBIfam" id="TIGR01727">
    <property type="entry name" value="oligo_HPY"/>
    <property type="match status" value="1"/>
</dbReference>
<keyword evidence="3" id="KW-0813">Transport</keyword>
<keyword evidence="6 9" id="KW-0067">ATP-binding</keyword>
<name>A0ABT2JIB3_9PSEU</name>
<gene>
    <name evidence="9" type="ORF">JT362_30650</name>
</gene>
<proteinExistence type="inferred from homology"/>